<name>A0A177WE77_BATDL</name>
<reference evidence="2 3" key="1">
    <citation type="submission" date="2006-10" db="EMBL/GenBank/DDBJ databases">
        <title>The Genome Sequence of Batrachochytrium dendrobatidis JEL423.</title>
        <authorList>
            <consortium name="The Broad Institute Genome Sequencing Platform"/>
            <person name="Birren B."/>
            <person name="Lander E."/>
            <person name="Galagan J."/>
            <person name="Cuomo C."/>
            <person name="Devon K."/>
            <person name="Jaffe D."/>
            <person name="Butler J."/>
            <person name="Alvarez P."/>
            <person name="Gnerre S."/>
            <person name="Grabherr M."/>
            <person name="Kleber M."/>
            <person name="Mauceli E."/>
            <person name="Brockman W."/>
            <person name="Young S."/>
            <person name="LaButti K."/>
            <person name="Sykes S."/>
            <person name="DeCaprio D."/>
            <person name="Crawford M."/>
            <person name="Koehrsen M."/>
            <person name="Engels R."/>
            <person name="Montgomery P."/>
            <person name="Pearson M."/>
            <person name="Howarth C."/>
            <person name="Larson L."/>
            <person name="White J."/>
            <person name="O'Leary S."/>
            <person name="Kodira C."/>
            <person name="Zeng Q."/>
            <person name="Yandava C."/>
            <person name="Alvarado L."/>
            <person name="Longcore J."/>
            <person name="James T."/>
        </authorList>
    </citation>
    <scope>NUCLEOTIDE SEQUENCE [LARGE SCALE GENOMIC DNA]</scope>
    <source>
        <strain evidence="2 3">JEL423</strain>
    </source>
</reference>
<gene>
    <name evidence="2" type="ORF">BDEG_22011</name>
</gene>
<protein>
    <submittedName>
        <fullName evidence="2">Uncharacterized protein</fullName>
    </submittedName>
</protein>
<evidence type="ECO:0000256" key="1">
    <source>
        <dbReference type="SAM" id="MobiDB-lite"/>
    </source>
</evidence>
<feature type="compositionally biased region" description="Low complexity" evidence="1">
    <location>
        <begin position="250"/>
        <end position="262"/>
    </location>
</feature>
<dbReference type="VEuPathDB" id="FungiDB:BDEG_22011"/>
<accession>A0A177WE77</accession>
<dbReference type="OrthoDB" id="10673755at2759"/>
<feature type="compositionally biased region" description="Low complexity" evidence="1">
    <location>
        <begin position="597"/>
        <end position="612"/>
    </location>
</feature>
<evidence type="ECO:0000313" key="3">
    <source>
        <dbReference type="Proteomes" id="UP000077115"/>
    </source>
</evidence>
<feature type="region of interest" description="Disordered" evidence="1">
    <location>
        <begin position="28"/>
        <end position="54"/>
    </location>
</feature>
<dbReference type="SUPFAM" id="SSF55729">
    <property type="entry name" value="Acyl-CoA N-acyltransferases (Nat)"/>
    <property type="match status" value="1"/>
</dbReference>
<dbReference type="AlphaFoldDB" id="A0A177WE77"/>
<dbReference type="InterPro" id="IPR016181">
    <property type="entry name" value="Acyl_CoA_acyltransferase"/>
</dbReference>
<reference evidence="2 3" key="2">
    <citation type="submission" date="2016-05" db="EMBL/GenBank/DDBJ databases">
        <title>Lineage-specific infection strategies underlie the spectrum of fungal disease in amphibians.</title>
        <authorList>
            <person name="Cuomo C.A."/>
            <person name="Farrer R.A."/>
            <person name="James T."/>
            <person name="Longcore J."/>
            <person name="Birren B."/>
        </authorList>
    </citation>
    <scope>NUCLEOTIDE SEQUENCE [LARGE SCALE GENOMIC DNA]</scope>
    <source>
        <strain evidence="2 3">JEL423</strain>
    </source>
</reference>
<organism evidence="2 3">
    <name type="scientific">Batrachochytrium dendrobatidis (strain JEL423)</name>
    <dbReference type="NCBI Taxonomy" id="403673"/>
    <lineage>
        <taxon>Eukaryota</taxon>
        <taxon>Fungi</taxon>
        <taxon>Fungi incertae sedis</taxon>
        <taxon>Chytridiomycota</taxon>
        <taxon>Chytridiomycota incertae sedis</taxon>
        <taxon>Chytridiomycetes</taxon>
        <taxon>Rhizophydiales</taxon>
        <taxon>Rhizophydiales incertae sedis</taxon>
        <taxon>Batrachochytrium</taxon>
    </lineage>
</organism>
<feature type="region of interest" description="Disordered" evidence="1">
    <location>
        <begin position="586"/>
        <end position="615"/>
    </location>
</feature>
<feature type="region of interest" description="Disordered" evidence="1">
    <location>
        <begin position="243"/>
        <end position="268"/>
    </location>
</feature>
<evidence type="ECO:0000313" key="2">
    <source>
        <dbReference type="EMBL" id="OAJ38042.1"/>
    </source>
</evidence>
<dbReference type="EMBL" id="DS022301">
    <property type="protein sequence ID" value="OAJ38042.1"/>
    <property type="molecule type" value="Genomic_DNA"/>
</dbReference>
<sequence>MMESSTVGIALTMNESVAPTAPIDITFTTSNSRESSSPQTPPQTPPLDLTQSQSWPSMPLIHQGMHLPEPRNSYWPFPQPRSYSECVPPMLHQLSLDEHCKQIHLKSANDMSAFKDASAPVAQQNILLAPASSMPYARSPSFSTHRPLPRLESPRLTLISVGDPSMASLDEWGQLLLQLFNEPSVTASAFVLFQAQQLTNKSLCGDCLVRSSDDLHSHVHTEYDPQTPYHEADNNLNHEQKMGIQHHQSDQQQHSSISKSSHAGPVTTALPMTGNNVSARVASTTNDQYLDCCPYCSDHNISPTCHQIDSDPTISGWSYGHVQSLLHHNSGGRCVNGPCREHQHPDSASRTYTGPYNSHCCSTTAGMWEEARACGGGVWAIQLQHESSTLDNPYPAALDHTDASFSENHPIAELTNAVKDQHHIFDSADHANHASDLQPNPMARMIGLVALFPIPSPNQRTTTEMIGRAHDELYLDVMILPAYRGHGYATESAKRVLMEHFAPSANAISTPLPFSSLSNTTDAILPILNLEDPLDHKDRFPQDNLNCLLPLPLLPTLHLTPRTPPPPPPPIPFCQPAKRIVVAAPSFSQHTGDGPKRSNSTGSNSSRVSPSTCWTPTSPDTIHINESTASLCPTLVTANEGSSGYLQEMPFTTTTVAATRVAVKLGMEPTHSRLVHPSIKHIRYECHAIEQQDFVDLWLKHVLCKLV</sequence>
<dbReference type="Proteomes" id="UP000077115">
    <property type="component" value="Unassembled WGS sequence"/>
</dbReference>
<proteinExistence type="predicted"/>